<dbReference type="Pfam" id="PF00067">
    <property type="entry name" value="p450"/>
    <property type="match status" value="1"/>
</dbReference>
<keyword evidence="1" id="KW-0349">Heme</keyword>
<dbReference type="InterPro" id="IPR036396">
    <property type="entry name" value="Cyt_P450_sf"/>
</dbReference>
<dbReference type="PANTHER" id="PTHR24306">
    <property type="match status" value="1"/>
</dbReference>
<dbReference type="InterPro" id="IPR001128">
    <property type="entry name" value="Cyt_P450"/>
</dbReference>
<dbReference type="PRINTS" id="PR00463">
    <property type="entry name" value="EP450I"/>
</dbReference>
<proteinExistence type="predicted"/>
<evidence type="ECO:0000313" key="3">
    <source>
        <dbReference type="EMBL" id="PGH14187.1"/>
    </source>
</evidence>
<dbReference type="Gene3D" id="1.10.630.10">
    <property type="entry name" value="Cytochrome P450"/>
    <property type="match status" value="1"/>
</dbReference>
<dbReference type="PANTHER" id="PTHR24306:SF8">
    <property type="entry name" value="P450, PUTATIVE (EUROFUNG)-RELATED"/>
    <property type="match status" value="1"/>
</dbReference>
<feature type="binding site" description="axial binding residue" evidence="1">
    <location>
        <position position="490"/>
    </location>
    <ligand>
        <name>heme</name>
        <dbReference type="ChEBI" id="CHEBI:30413"/>
    </ligand>
    <ligandPart>
        <name>Fe</name>
        <dbReference type="ChEBI" id="CHEBI:18248"/>
    </ligandPart>
</feature>
<organism evidence="3 4">
    <name type="scientific">Helicocarpus griseus UAMH5409</name>
    <dbReference type="NCBI Taxonomy" id="1447875"/>
    <lineage>
        <taxon>Eukaryota</taxon>
        <taxon>Fungi</taxon>
        <taxon>Dikarya</taxon>
        <taxon>Ascomycota</taxon>
        <taxon>Pezizomycotina</taxon>
        <taxon>Eurotiomycetes</taxon>
        <taxon>Eurotiomycetidae</taxon>
        <taxon>Onygenales</taxon>
        <taxon>Ajellomycetaceae</taxon>
        <taxon>Helicocarpus</taxon>
    </lineage>
</organism>
<keyword evidence="1" id="KW-0479">Metal-binding</keyword>
<dbReference type="OrthoDB" id="1055148at2759"/>
<dbReference type="SUPFAM" id="SSF48264">
    <property type="entry name" value="Cytochrome P450"/>
    <property type="match status" value="1"/>
</dbReference>
<sequence>MDSPQNSVLHRALSAYLESTLLFKTTIAIIFVVLCHKLELLYRPKRYKLFPVWATIEIAIASYVLREDGLSRRIYSSIRRYGGSLFGVSSTHQLLINFSGLDRLMSQSFHTLNAEPVQYTLFTRVFGGIESPQLKKKLENSWRDLLAPIERLFLNDAAAAAAVERACVPQQASSFVTFSSDYTQMKRWELSANIRVITPAQTGKPGIVEADFQSLTRDFGACMAIPLLYGKDFLERYPQLLDDFWKFDNDLFPLLMIGVPSWAPFKTVREERAAKARIVREMEALYRCIGQYQRGEPVDFGADMSDVSNAPFERNKVYEREGWSFAERGAGDLGLFWGQNANTHPVLFWLLVYVYSTPSLLGRIRAEIAPYVRLSEEETREIASMDLPALSMNCQLLKACIFETYRMVNEPTSIRYVARPITLDDGGFKHELKAGTFVSATHSIINHNPSVFKNPDKFIPERFLETDQVSGKPMARYGKLRPWGVGTSMCKGRTFAEKELVSLGAGIICLWDIEPASGTWKLPSMVPGTGVKKPVKDIRVVIKRRY</sequence>
<dbReference type="STRING" id="1447875.A0A2B7Y0D8"/>
<reference evidence="3 4" key="1">
    <citation type="submission" date="2017-10" db="EMBL/GenBank/DDBJ databases">
        <title>Comparative genomics in systemic dimorphic fungi from Ajellomycetaceae.</title>
        <authorList>
            <person name="Munoz J.F."/>
            <person name="Mcewen J.G."/>
            <person name="Clay O.K."/>
            <person name="Cuomo C.A."/>
        </authorList>
    </citation>
    <scope>NUCLEOTIDE SEQUENCE [LARGE SCALE GENOMIC DNA]</scope>
    <source>
        <strain evidence="3 4">UAMH5409</strain>
    </source>
</reference>
<keyword evidence="2" id="KW-0812">Transmembrane</keyword>
<keyword evidence="4" id="KW-1185">Reference proteome</keyword>
<comment type="caution">
    <text evidence="3">The sequence shown here is derived from an EMBL/GenBank/DDBJ whole genome shotgun (WGS) entry which is preliminary data.</text>
</comment>
<gene>
    <name evidence="3" type="ORF">AJ79_03160</name>
</gene>
<dbReference type="GO" id="GO:0005506">
    <property type="term" value="F:iron ion binding"/>
    <property type="evidence" value="ECO:0007669"/>
    <property type="project" value="InterPro"/>
</dbReference>
<keyword evidence="2" id="KW-0472">Membrane</keyword>
<dbReference type="GO" id="GO:0016705">
    <property type="term" value="F:oxidoreductase activity, acting on paired donors, with incorporation or reduction of molecular oxygen"/>
    <property type="evidence" value="ECO:0007669"/>
    <property type="project" value="InterPro"/>
</dbReference>
<dbReference type="Proteomes" id="UP000223968">
    <property type="component" value="Unassembled WGS sequence"/>
</dbReference>
<evidence type="ECO:0000256" key="1">
    <source>
        <dbReference type="PIRSR" id="PIRSR602401-1"/>
    </source>
</evidence>
<feature type="transmembrane region" description="Helical" evidence="2">
    <location>
        <begin position="12"/>
        <end position="35"/>
    </location>
</feature>
<comment type="cofactor">
    <cofactor evidence="1">
        <name>heme</name>
        <dbReference type="ChEBI" id="CHEBI:30413"/>
    </cofactor>
</comment>
<dbReference type="CDD" id="cd11040">
    <property type="entry name" value="CYP7_CYP8-like"/>
    <property type="match status" value="1"/>
</dbReference>
<evidence type="ECO:0008006" key="5">
    <source>
        <dbReference type="Google" id="ProtNLM"/>
    </source>
</evidence>
<protein>
    <recommendedName>
        <fullName evidence="5">Cytochrome P450</fullName>
    </recommendedName>
</protein>
<evidence type="ECO:0000256" key="2">
    <source>
        <dbReference type="SAM" id="Phobius"/>
    </source>
</evidence>
<dbReference type="GO" id="GO:0004497">
    <property type="term" value="F:monooxygenase activity"/>
    <property type="evidence" value="ECO:0007669"/>
    <property type="project" value="InterPro"/>
</dbReference>
<evidence type="ECO:0000313" key="4">
    <source>
        <dbReference type="Proteomes" id="UP000223968"/>
    </source>
</evidence>
<accession>A0A2B7Y0D8</accession>
<keyword evidence="2" id="KW-1133">Transmembrane helix</keyword>
<keyword evidence="1" id="KW-0408">Iron</keyword>
<dbReference type="AlphaFoldDB" id="A0A2B7Y0D8"/>
<name>A0A2B7Y0D8_9EURO</name>
<dbReference type="EMBL" id="PDNB01000037">
    <property type="protein sequence ID" value="PGH14187.1"/>
    <property type="molecule type" value="Genomic_DNA"/>
</dbReference>
<dbReference type="GO" id="GO:0020037">
    <property type="term" value="F:heme binding"/>
    <property type="evidence" value="ECO:0007669"/>
    <property type="project" value="InterPro"/>
</dbReference>
<dbReference type="InterPro" id="IPR002401">
    <property type="entry name" value="Cyt_P450_E_grp-I"/>
</dbReference>